<accession>A0ABQ4Y7E9</accession>
<sequence>MRELSIDYGPTPFRFFHSWFNLDGFDKIVEDTWKNLATVDSNGMINLWKKLQALNIVIKQWTKNSKKSSYKVKTSIQSKRSDIKKILGKGGKGDENTKFFHGILNSKRSQLAIRGTLVDGEWIVDPLAVKSVFLKYFSTQFSSPVSPRICFADQFTNRLSLEQQADLERNVFNEEIKSAV</sequence>
<name>A0ABQ4Y7E9_9ASTR</name>
<evidence type="ECO:0008006" key="3">
    <source>
        <dbReference type="Google" id="ProtNLM"/>
    </source>
</evidence>
<evidence type="ECO:0000313" key="1">
    <source>
        <dbReference type="EMBL" id="GJS73051.1"/>
    </source>
</evidence>
<comment type="caution">
    <text evidence="1">The sequence shown here is derived from an EMBL/GenBank/DDBJ whole genome shotgun (WGS) entry which is preliminary data.</text>
</comment>
<organism evidence="1 2">
    <name type="scientific">Tanacetum coccineum</name>
    <dbReference type="NCBI Taxonomy" id="301880"/>
    <lineage>
        <taxon>Eukaryota</taxon>
        <taxon>Viridiplantae</taxon>
        <taxon>Streptophyta</taxon>
        <taxon>Embryophyta</taxon>
        <taxon>Tracheophyta</taxon>
        <taxon>Spermatophyta</taxon>
        <taxon>Magnoliopsida</taxon>
        <taxon>eudicotyledons</taxon>
        <taxon>Gunneridae</taxon>
        <taxon>Pentapetalae</taxon>
        <taxon>asterids</taxon>
        <taxon>campanulids</taxon>
        <taxon>Asterales</taxon>
        <taxon>Asteraceae</taxon>
        <taxon>Asteroideae</taxon>
        <taxon>Anthemideae</taxon>
        <taxon>Anthemidinae</taxon>
        <taxon>Tanacetum</taxon>
    </lineage>
</organism>
<dbReference type="EMBL" id="BQNB010010125">
    <property type="protein sequence ID" value="GJS73051.1"/>
    <property type="molecule type" value="Genomic_DNA"/>
</dbReference>
<reference evidence="1" key="1">
    <citation type="journal article" date="2022" name="Int. J. Mol. Sci.">
        <title>Draft Genome of Tanacetum Coccineum: Genomic Comparison of Closely Related Tanacetum-Family Plants.</title>
        <authorList>
            <person name="Yamashiro T."/>
            <person name="Shiraishi A."/>
            <person name="Nakayama K."/>
            <person name="Satake H."/>
        </authorList>
    </citation>
    <scope>NUCLEOTIDE SEQUENCE</scope>
</reference>
<proteinExistence type="predicted"/>
<gene>
    <name evidence="1" type="ORF">Tco_0705892</name>
</gene>
<keyword evidence="2" id="KW-1185">Reference proteome</keyword>
<reference evidence="1" key="2">
    <citation type="submission" date="2022-01" db="EMBL/GenBank/DDBJ databases">
        <authorList>
            <person name="Yamashiro T."/>
            <person name="Shiraishi A."/>
            <person name="Satake H."/>
            <person name="Nakayama K."/>
        </authorList>
    </citation>
    <scope>NUCLEOTIDE SEQUENCE</scope>
</reference>
<dbReference type="Proteomes" id="UP001151760">
    <property type="component" value="Unassembled WGS sequence"/>
</dbReference>
<evidence type="ECO:0000313" key="2">
    <source>
        <dbReference type="Proteomes" id="UP001151760"/>
    </source>
</evidence>
<protein>
    <recommendedName>
        <fullName evidence="3">RNA-directed DNA polymerase, eukaryota, reverse transcriptase zinc-binding domain protein</fullName>
    </recommendedName>
</protein>